<proteinExistence type="predicted"/>
<protein>
    <recommendedName>
        <fullName evidence="3">HECT domain-containing protein</fullName>
    </recommendedName>
</protein>
<evidence type="ECO:0000259" key="3">
    <source>
        <dbReference type="Pfam" id="PF00632"/>
    </source>
</evidence>
<dbReference type="InterPro" id="IPR035983">
    <property type="entry name" value="Hect_E3_ubiquitin_ligase"/>
</dbReference>
<feature type="transmembrane region" description="Helical" evidence="2">
    <location>
        <begin position="55"/>
        <end position="77"/>
    </location>
</feature>
<dbReference type="Gene3D" id="3.30.2410.10">
    <property type="entry name" value="Hect, E3 ligase catalytic domain"/>
    <property type="match status" value="1"/>
</dbReference>
<dbReference type="SUPFAM" id="SSF56204">
    <property type="entry name" value="Hect, E3 ligase catalytic domain"/>
    <property type="match status" value="1"/>
</dbReference>
<keyword evidence="2" id="KW-0812">Transmembrane</keyword>
<dbReference type="GO" id="GO:0004842">
    <property type="term" value="F:ubiquitin-protein transferase activity"/>
    <property type="evidence" value="ECO:0007669"/>
    <property type="project" value="InterPro"/>
</dbReference>
<reference evidence="4" key="1">
    <citation type="submission" date="2017-05" db="UniProtKB">
        <authorList>
            <consortium name="EnsemblMetazoa"/>
        </authorList>
    </citation>
    <scope>IDENTIFICATION</scope>
</reference>
<name>A0A1X7U224_AMPQE</name>
<evidence type="ECO:0000256" key="1">
    <source>
        <dbReference type="ARBA" id="ARBA00022786"/>
    </source>
</evidence>
<dbReference type="OMA" id="QAMCIST"/>
<accession>A0A1X7U224</accession>
<dbReference type="InParanoid" id="A0A1X7U224"/>
<dbReference type="OrthoDB" id="5967625at2759"/>
<dbReference type="EnsemblMetazoa" id="Aqu2.1.21464_001">
    <property type="protein sequence ID" value="Aqu2.1.21464_001"/>
    <property type="gene ID" value="Aqu2.1.21464"/>
</dbReference>
<organism evidence="4">
    <name type="scientific">Amphimedon queenslandica</name>
    <name type="common">Sponge</name>
    <dbReference type="NCBI Taxonomy" id="400682"/>
    <lineage>
        <taxon>Eukaryota</taxon>
        <taxon>Metazoa</taxon>
        <taxon>Porifera</taxon>
        <taxon>Demospongiae</taxon>
        <taxon>Heteroscleromorpha</taxon>
        <taxon>Haplosclerida</taxon>
        <taxon>Niphatidae</taxon>
        <taxon>Amphimedon</taxon>
    </lineage>
</organism>
<keyword evidence="1" id="KW-0833">Ubl conjugation pathway</keyword>
<keyword evidence="2" id="KW-0472">Membrane</keyword>
<keyword evidence="2" id="KW-1133">Transmembrane helix</keyword>
<sequence>MSVSQLYKIYQAMCISTEKVLSNILSDPQNPSQEHTLLYLQQYIGNFSRNKLALFLRYATGSCVCTIGGLMVTFISLSGFARRPIAHTCACTLELPATYEMYMEFKSEMDNVLSDKDSFVMSAM</sequence>
<evidence type="ECO:0000256" key="2">
    <source>
        <dbReference type="SAM" id="Phobius"/>
    </source>
</evidence>
<feature type="domain" description="HECT" evidence="3">
    <location>
        <begin position="24"/>
        <end position="120"/>
    </location>
</feature>
<evidence type="ECO:0000313" key="4">
    <source>
        <dbReference type="EnsemblMetazoa" id="Aqu2.1.21464_001"/>
    </source>
</evidence>
<dbReference type="InterPro" id="IPR000569">
    <property type="entry name" value="HECT_dom"/>
</dbReference>
<dbReference type="AlphaFoldDB" id="A0A1X7U224"/>
<dbReference type="Pfam" id="PF00632">
    <property type="entry name" value="HECT"/>
    <property type="match status" value="1"/>
</dbReference>